<feature type="region of interest" description="Disordered" evidence="1">
    <location>
        <begin position="570"/>
        <end position="607"/>
    </location>
</feature>
<feature type="region of interest" description="Disordered" evidence="1">
    <location>
        <begin position="1"/>
        <end position="39"/>
    </location>
</feature>
<proteinExistence type="predicted"/>
<dbReference type="GeneID" id="62154726"/>
<comment type="caution">
    <text evidence="2">The sequence shown here is derived from an EMBL/GenBank/DDBJ whole genome shotgun (WGS) entry which is preliminary data.</text>
</comment>
<name>A0A9P5LUC3_9HELO</name>
<evidence type="ECO:0000313" key="3">
    <source>
        <dbReference type="Proteomes" id="UP000710849"/>
    </source>
</evidence>
<sequence length="607" mass="68006">MDSDNHSTALPVTRNEPKDDSGYASQEPSPPPNSSRSFSDRAIAKGKSIMPNYIRNRKLRCYEDKQIPELTWKRLEDLRKQYAESLNNFTRGLPNCTSILMTLKVLGENEESAEPWVYIQCDKAVVGKITRFFQRSVIRYDFEPPQPDDRFPRLRVFIHSQKPRPLVATGIRRVANEDRDFYSPAESEGNEIYVLKSDVTPSVRRGTQIMTECSHGVRQAVMGGLIKTIDSGKLETVYGMTVGHFVFEGSYDDGENSPVSDSDEEYDEDVESFELELGFIEAKSEDENNLHVVDKRDFEVDGKVNMDKWSRLGKLSMASHNLSEDGSNLDWGLITIHKHSHGLPNPSLDIHPAPTNPGGGQSSVKMNSARGTLNGILHGSWSYIMLPPGKVLVRTYLLSLSDGESLQVGDSGAWIIDSSDSTKVFGHLVASDVFGHGYVIPMYDTLEDIQNGLARLSSKSFSVTPAYRMKSTPIPGAANTRYAWRDKEEMDLEKAFLRHEKSYQDKEVELLEAGEDVDNNKDLQDIGRARDIANIYHLIRKAELRYDMKLAAQLKMELEKLPGYKDYIISSESGTTGPQELSITHDTEGPTGEKTPEGEFDEGKGST</sequence>
<organism evidence="2 3">
    <name type="scientific">Botrytis byssoidea</name>
    <dbReference type="NCBI Taxonomy" id="139641"/>
    <lineage>
        <taxon>Eukaryota</taxon>
        <taxon>Fungi</taxon>
        <taxon>Dikarya</taxon>
        <taxon>Ascomycota</taxon>
        <taxon>Pezizomycotina</taxon>
        <taxon>Leotiomycetes</taxon>
        <taxon>Helotiales</taxon>
        <taxon>Sclerotiniaceae</taxon>
        <taxon>Botrytis</taxon>
    </lineage>
</organism>
<accession>A0A9P5LUC3</accession>
<protein>
    <submittedName>
        <fullName evidence="2">Uncharacterized protein</fullName>
    </submittedName>
</protein>
<reference evidence="2 3" key="1">
    <citation type="journal article" date="2020" name="Genome Biol. Evol.">
        <title>Comparative genomics of Sclerotiniaceae.</title>
        <authorList>
            <person name="Valero Jimenez C.A."/>
            <person name="Steentjes M."/>
            <person name="Scholten O.E."/>
            <person name="Van Kan J.A.L."/>
        </authorList>
    </citation>
    <scope>NUCLEOTIDE SEQUENCE [LARGE SCALE GENOMIC DNA]</scope>
    <source>
        <strain evidence="2 3">MUCL 94</strain>
    </source>
</reference>
<keyword evidence="3" id="KW-1185">Reference proteome</keyword>
<feature type="compositionally biased region" description="Polar residues" evidence="1">
    <location>
        <begin position="1"/>
        <end position="10"/>
    </location>
</feature>
<dbReference type="RefSeq" id="XP_038727580.1">
    <property type="nucleotide sequence ID" value="XM_038881653.1"/>
</dbReference>
<feature type="compositionally biased region" description="Polar residues" evidence="1">
    <location>
        <begin position="570"/>
        <end position="582"/>
    </location>
</feature>
<evidence type="ECO:0000313" key="2">
    <source>
        <dbReference type="EMBL" id="KAF7922396.1"/>
    </source>
</evidence>
<dbReference type="EMBL" id="RCSW01000033">
    <property type="protein sequence ID" value="KAF7922396.1"/>
    <property type="molecule type" value="Genomic_DNA"/>
</dbReference>
<gene>
    <name evidence="2" type="ORF">EAE97_011138</name>
</gene>
<evidence type="ECO:0000256" key="1">
    <source>
        <dbReference type="SAM" id="MobiDB-lite"/>
    </source>
</evidence>
<dbReference type="Proteomes" id="UP000710849">
    <property type="component" value="Unassembled WGS sequence"/>
</dbReference>
<feature type="compositionally biased region" description="Basic and acidic residues" evidence="1">
    <location>
        <begin position="594"/>
        <end position="607"/>
    </location>
</feature>
<dbReference type="AlphaFoldDB" id="A0A9P5LUC3"/>